<evidence type="ECO:0000313" key="2">
    <source>
        <dbReference type="EMBL" id="AFS00444.1"/>
    </source>
</evidence>
<dbReference type="AlphaFoldDB" id="J9W276"/>
<dbReference type="EMBL" id="CP003043">
    <property type="protein sequence ID" value="AFS00444.1"/>
    <property type="molecule type" value="Genomic_DNA"/>
</dbReference>
<organism evidence="2 3">
    <name type="scientific">Lentilactobacillus buchneri subsp. silagei CD034</name>
    <dbReference type="NCBI Taxonomy" id="1071400"/>
    <lineage>
        <taxon>Bacteria</taxon>
        <taxon>Bacillati</taxon>
        <taxon>Bacillota</taxon>
        <taxon>Bacilli</taxon>
        <taxon>Lactobacillales</taxon>
        <taxon>Lactobacillaceae</taxon>
        <taxon>Lentilactobacillus</taxon>
        <taxon>Lentilactobacillus buchneri subsp. silagei</taxon>
    </lineage>
</organism>
<accession>J9W276</accession>
<dbReference type="STRING" id="1071400.LBUCD034_1412"/>
<feature type="transmembrane region" description="Helical" evidence="1">
    <location>
        <begin position="5"/>
        <end position="23"/>
    </location>
</feature>
<evidence type="ECO:0000256" key="1">
    <source>
        <dbReference type="SAM" id="Phobius"/>
    </source>
</evidence>
<reference evidence="2 3" key="1">
    <citation type="journal article" date="2012" name="J. Biotechnol.">
        <title>Insights into the completely annotated genome of Lactobacillus buchneri CD034, a strain isolated from stable grass silage.</title>
        <authorList>
            <person name="Heinl S."/>
            <person name="Wibberg D."/>
            <person name="Eikmeyer F."/>
            <person name="Szczepanowski R."/>
            <person name="Blom J."/>
            <person name="Linke B."/>
            <person name="Goesmann A."/>
            <person name="Grabherr R."/>
            <person name="Schwab H."/>
            <person name="Puhler A."/>
            <person name="Schluter A."/>
        </authorList>
    </citation>
    <scope>NUCLEOTIDE SEQUENCE [LARGE SCALE GENOMIC DNA]</scope>
    <source>
        <strain evidence="2 3">CD034</strain>
    </source>
</reference>
<name>J9W276_LENBU</name>
<keyword evidence="3" id="KW-1185">Reference proteome</keyword>
<proteinExistence type="predicted"/>
<evidence type="ECO:0000313" key="3">
    <source>
        <dbReference type="Proteomes" id="UP000007332"/>
    </source>
</evidence>
<sequence>MSMNAIMYGAVFGMVAGVVWVFGGLSGMLTVLALTLIGALIGTVIWKFGGLKRLISQLVSDD</sequence>
<protein>
    <recommendedName>
        <fullName evidence="4">DUF2273 domain-containing protein</fullName>
    </recommendedName>
</protein>
<dbReference type="PATRIC" id="fig|1071400.3.peg.1362"/>
<gene>
    <name evidence="2" type="ORF">LBUCD034_1412</name>
</gene>
<evidence type="ECO:0008006" key="4">
    <source>
        <dbReference type="Google" id="ProtNLM"/>
    </source>
</evidence>
<dbReference type="eggNOG" id="ENOG5032G9Q">
    <property type="taxonomic scope" value="Bacteria"/>
</dbReference>
<dbReference type="Proteomes" id="UP000007332">
    <property type="component" value="Chromosome"/>
</dbReference>
<dbReference type="KEGG" id="lbn:LBUCD034_1412"/>
<keyword evidence="1" id="KW-0812">Transmembrane</keyword>
<dbReference type="HOGENOM" id="CLU_2935749_0_0_9"/>
<keyword evidence="1" id="KW-1133">Transmembrane helix</keyword>
<feature type="transmembrane region" description="Helical" evidence="1">
    <location>
        <begin position="29"/>
        <end position="48"/>
    </location>
</feature>
<keyword evidence="1" id="KW-0472">Membrane</keyword>